<feature type="region of interest" description="Disordered" evidence="1">
    <location>
        <begin position="372"/>
        <end position="410"/>
    </location>
</feature>
<protein>
    <submittedName>
        <fullName evidence="3">PKHA5 protein</fullName>
    </submittedName>
</protein>
<dbReference type="Proteomes" id="UP000586926">
    <property type="component" value="Unassembled WGS sequence"/>
</dbReference>
<keyword evidence="4" id="KW-1185">Reference proteome</keyword>
<feature type="compositionally biased region" description="Low complexity" evidence="1">
    <location>
        <begin position="512"/>
        <end position="526"/>
    </location>
</feature>
<feature type="domain" description="Pleckstrin homology" evidence="2">
    <location>
        <begin position="58"/>
        <end position="199"/>
    </location>
</feature>
<feature type="region of interest" description="Disordered" evidence="1">
    <location>
        <begin position="506"/>
        <end position="540"/>
    </location>
</feature>
<comment type="caution">
    <text evidence="3">The sequence shown here is derived from an EMBL/GenBank/DDBJ whole genome shotgun (WGS) entry which is preliminary data.</text>
</comment>
<evidence type="ECO:0000259" key="2">
    <source>
        <dbReference type="Pfam" id="PF25541"/>
    </source>
</evidence>
<evidence type="ECO:0000256" key="1">
    <source>
        <dbReference type="SAM" id="MobiDB-lite"/>
    </source>
</evidence>
<evidence type="ECO:0000313" key="3">
    <source>
        <dbReference type="EMBL" id="NXA60369.1"/>
    </source>
</evidence>
<dbReference type="Pfam" id="PF25541">
    <property type="entry name" value="TBCA_PH"/>
    <property type="match status" value="1"/>
</dbReference>
<dbReference type="PANTHER" id="PTHR12752:SF3">
    <property type="entry name" value="PLECKSTRIN HOMOLOGY DOMAIN-CONTAINING FAMILY A MEMBER 5"/>
    <property type="match status" value="1"/>
</dbReference>
<name>A0A7K7X521_9PASS</name>
<dbReference type="GO" id="GO:0070273">
    <property type="term" value="F:phosphatidylinositol-4-phosphate binding"/>
    <property type="evidence" value="ECO:0007669"/>
    <property type="project" value="TreeGrafter"/>
</dbReference>
<feature type="compositionally biased region" description="Basic and acidic residues" evidence="1">
    <location>
        <begin position="377"/>
        <end position="398"/>
    </location>
</feature>
<feature type="non-terminal residue" evidence="3">
    <location>
        <position position="1"/>
    </location>
</feature>
<dbReference type="GO" id="GO:0010314">
    <property type="term" value="F:phosphatidylinositol-5-phosphate binding"/>
    <property type="evidence" value="ECO:0007669"/>
    <property type="project" value="TreeGrafter"/>
</dbReference>
<proteinExistence type="predicted"/>
<dbReference type="GO" id="GO:0005829">
    <property type="term" value="C:cytosol"/>
    <property type="evidence" value="ECO:0007669"/>
    <property type="project" value="TreeGrafter"/>
</dbReference>
<gene>
    <name evidence="3" type="primary">Plekha5</name>
    <name evidence="3" type="ORF">MOHOCH_R04046</name>
</gene>
<dbReference type="GO" id="GO:0032266">
    <property type="term" value="F:phosphatidylinositol-3-phosphate binding"/>
    <property type="evidence" value="ECO:0007669"/>
    <property type="project" value="TreeGrafter"/>
</dbReference>
<organism evidence="3 4">
    <name type="scientific">Mohoua ochrocephala</name>
    <dbReference type="NCBI Taxonomy" id="874463"/>
    <lineage>
        <taxon>Eukaryota</taxon>
        <taxon>Metazoa</taxon>
        <taxon>Chordata</taxon>
        <taxon>Craniata</taxon>
        <taxon>Vertebrata</taxon>
        <taxon>Euteleostomi</taxon>
        <taxon>Archelosauria</taxon>
        <taxon>Archosauria</taxon>
        <taxon>Dinosauria</taxon>
        <taxon>Saurischia</taxon>
        <taxon>Theropoda</taxon>
        <taxon>Coelurosauria</taxon>
        <taxon>Aves</taxon>
        <taxon>Neognathae</taxon>
        <taxon>Neoaves</taxon>
        <taxon>Telluraves</taxon>
        <taxon>Australaves</taxon>
        <taxon>Passeriformes</taxon>
        <taxon>Meliphagoidea</taxon>
        <taxon>Acanthizidae</taxon>
        <taxon>Mohoua</taxon>
    </lineage>
</organism>
<dbReference type="EMBL" id="VZTA01005459">
    <property type="protein sequence ID" value="NXA60369.1"/>
    <property type="molecule type" value="Genomic_DNA"/>
</dbReference>
<evidence type="ECO:0000313" key="4">
    <source>
        <dbReference type="Proteomes" id="UP000586926"/>
    </source>
</evidence>
<dbReference type="PANTHER" id="PTHR12752">
    <property type="entry name" value="PHOSPHOINOSITOL 3-PHOSPHATE-BINDING PROTEIN"/>
    <property type="match status" value="1"/>
</dbReference>
<dbReference type="AlphaFoldDB" id="A0A7K7X521"/>
<feature type="non-terminal residue" evidence="3">
    <location>
        <position position="540"/>
    </location>
</feature>
<sequence length="540" mass="60784">EITVDHTMLFFFVQHVFVPDRRSMPAGLSLQPVTPQSLQGKTLTQEECRGTLYKYRTEELDIDAKLSRLCEQDKVVQALEEKLQQLHKEKYTLEQALLSASQEIEMNADNPAAIQNVVLQRDDLQNGLLSTCREVSRATAELERAWREYDKLEYDVTVTRNHMQEQLDRLGEIQTESAGIQRAQIQKELWRIQDVMEGLLKHKQQRSSSEAGMMVSRTFSSIKYKNEGPDYRLYKSEPELTTVAEVDESNGEEKTEPISESESSSKGSHFPVGVVPPRTKSPMPESSTIASYVTLRKNKKIDLRTERPRSAVEQLCLAEGSRPRMTVEEQMERIKRHQQACLREKRKGLNIIGVSEQSPSQSLSYVRDNPFKLAQNRKKDDTVSGNMKELESTSRENNLKQNNGSPGEEIAQLKNDGEQEHNSSFTKEVQNYSLLNCSSACLAAKMYFEAHTPEYGKMSHSLQSVTTVANHKPKTSSEESEILSVQEQEGIVSSFELAAQSSKGNQAAAVKSLPSSPESSLSPAPSTQTQLTEGSHFMCV</sequence>
<reference evidence="3 4" key="1">
    <citation type="submission" date="2019-09" db="EMBL/GenBank/DDBJ databases">
        <title>Bird 10,000 Genomes (B10K) Project - Family phase.</title>
        <authorList>
            <person name="Zhang G."/>
        </authorList>
    </citation>
    <scope>NUCLEOTIDE SEQUENCE [LARGE SCALE GENOMIC DNA]</scope>
    <source>
        <strain evidence="3">B10K-DU-030-22</strain>
        <tissue evidence="3">Blood</tissue>
    </source>
</reference>
<accession>A0A7K7X521</accession>
<dbReference type="GO" id="GO:0080025">
    <property type="term" value="F:phosphatidylinositol-3,5-bisphosphate binding"/>
    <property type="evidence" value="ECO:0007669"/>
    <property type="project" value="TreeGrafter"/>
</dbReference>
<dbReference type="InterPro" id="IPR057971">
    <property type="entry name" value="PKHA4-7_TBCA"/>
</dbReference>
<feature type="region of interest" description="Disordered" evidence="1">
    <location>
        <begin position="242"/>
        <end position="287"/>
    </location>
</feature>